<dbReference type="EMBL" id="FWXZ01000002">
    <property type="protein sequence ID" value="SMC51763.1"/>
    <property type="molecule type" value="Genomic_DNA"/>
</dbReference>
<keyword evidence="2" id="KW-1185">Reference proteome</keyword>
<sequence length="153" mass="17632">MDRGFFIAQVEAGSDMMYRVAWSILQNDADVQDALQDTVLKAWEKRDRLREEKYFRTWITRILINTCYDTRKKRRPVVSLEKIPAQVPASVPDPDLALALEALPDTLRLPLVLCYSEGMSYEEAAEVLRVPLTTLRGRLHRGKGELRKELNAE</sequence>
<name>A0AC61PK13_9FIRM</name>
<evidence type="ECO:0000313" key="1">
    <source>
        <dbReference type="EMBL" id="SMC51763.1"/>
    </source>
</evidence>
<evidence type="ECO:0000313" key="2">
    <source>
        <dbReference type="Proteomes" id="UP000192328"/>
    </source>
</evidence>
<organism evidence="1 2">
    <name type="scientific">Aristaeella lactis</name>
    <dbReference type="NCBI Taxonomy" id="3046383"/>
    <lineage>
        <taxon>Bacteria</taxon>
        <taxon>Bacillati</taxon>
        <taxon>Bacillota</taxon>
        <taxon>Clostridia</taxon>
        <taxon>Eubacteriales</taxon>
        <taxon>Aristaeellaceae</taxon>
        <taxon>Aristaeella</taxon>
    </lineage>
</organism>
<reference evidence="1" key="1">
    <citation type="submission" date="2017-04" db="EMBL/GenBank/DDBJ databases">
        <authorList>
            <person name="Varghese N."/>
            <person name="Submissions S."/>
        </authorList>
    </citation>
    <scope>NUCLEOTIDE SEQUENCE</scope>
    <source>
        <strain evidence="1">WTE2008</strain>
    </source>
</reference>
<protein>
    <submittedName>
        <fullName evidence="1">RNA polymerase sigma-70 factor, ECF subfamily</fullName>
    </submittedName>
</protein>
<dbReference type="Proteomes" id="UP000192328">
    <property type="component" value="Unassembled WGS sequence"/>
</dbReference>
<accession>A0AC61PK13</accession>
<comment type="caution">
    <text evidence="1">The sequence shown here is derived from an EMBL/GenBank/DDBJ whole genome shotgun (WGS) entry which is preliminary data.</text>
</comment>
<proteinExistence type="predicted"/>
<gene>
    <name evidence="1" type="ORF">SAMN06297397_1181</name>
</gene>